<keyword evidence="5 11" id="KW-0547">Nucleotide-binding</keyword>
<keyword evidence="2 11" id="KW-1003">Cell membrane</keyword>
<keyword evidence="3 11" id="KW-0633">Potassium transport</keyword>
<keyword evidence="7 11" id="KW-0630">Potassium</keyword>
<dbReference type="GO" id="GO:0005524">
    <property type="term" value="F:ATP binding"/>
    <property type="evidence" value="ECO:0007669"/>
    <property type="project" value="UniProtKB-UniRule"/>
</dbReference>
<keyword evidence="8 11" id="KW-1133">Transmembrane helix</keyword>
<keyword evidence="6 11" id="KW-0067">ATP-binding</keyword>
<dbReference type="PANTHER" id="PTHR30042">
    <property type="entry name" value="POTASSIUM-TRANSPORTING ATPASE C CHAIN"/>
    <property type="match status" value="1"/>
</dbReference>
<evidence type="ECO:0000256" key="2">
    <source>
        <dbReference type="ARBA" id="ARBA00022475"/>
    </source>
</evidence>
<proteinExistence type="inferred from homology"/>
<reference evidence="12 13" key="1">
    <citation type="submission" date="2019-02" db="EMBL/GenBank/DDBJ databases">
        <title>WGS of Pseudoxanthomonas species novum from clinical isolates.</title>
        <authorList>
            <person name="Bernier A.-M."/>
            <person name="Bernard K."/>
            <person name="Vachon A."/>
        </authorList>
    </citation>
    <scope>NUCLEOTIDE SEQUENCE [LARGE SCALE GENOMIC DNA]</scope>
    <source>
        <strain evidence="12 13">NML171200</strain>
    </source>
</reference>
<comment type="caution">
    <text evidence="12">The sequence shown here is derived from an EMBL/GenBank/DDBJ whole genome shotgun (WGS) entry which is preliminary data.</text>
</comment>
<comment type="subunit">
    <text evidence="11">The system is composed of three essential subunits: KdpA, KdpB and KdpC.</text>
</comment>
<accession>A0A4V2HD61</accession>
<dbReference type="NCBIfam" id="NF001454">
    <property type="entry name" value="PRK00315.1"/>
    <property type="match status" value="1"/>
</dbReference>
<evidence type="ECO:0000313" key="13">
    <source>
        <dbReference type="Proteomes" id="UP000292627"/>
    </source>
</evidence>
<keyword evidence="10 11" id="KW-0472">Membrane</keyword>
<name>A0A4V2HD61_9GAMM</name>
<keyword evidence="9 11" id="KW-0406">Ion transport</keyword>
<evidence type="ECO:0000256" key="7">
    <source>
        <dbReference type="ARBA" id="ARBA00022958"/>
    </source>
</evidence>
<gene>
    <name evidence="11 12" type="primary">kdpC</name>
    <name evidence="12" type="ORF">EA660_09985</name>
</gene>
<dbReference type="GO" id="GO:0008556">
    <property type="term" value="F:P-type potassium transmembrane transporter activity"/>
    <property type="evidence" value="ECO:0007669"/>
    <property type="project" value="InterPro"/>
</dbReference>
<dbReference type="HAMAP" id="MF_00276">
    <property type="entry name" value="KdpC"/>
    <property type="match status" value="1"/>
</dbReference>
<sequence length="216" mass="22750">MSRVDLAQTLMSRTSAKGTAMSSKLPQDRAAWRPALVLSLIALLVTGLLYSLVGTGLARVAFPDPSTGSLLRRGDTVIGSSLLAQPFTGDQWFQPRPSAAKYDPMSAAGSNQARSNPDAIKRVDEEIAQVAAREGVPPSQVPSDLVTQSGGGLDPDISPAAARIQIARVARVRGLPVETVAALVQSHTTGKQFGVFGQPRVNVVTLNLALEDASRR</sequence>
<dbReference type="EMBL" id="SHMC01000003">
    <property type="protein sequence ID" value="TAA25756.1"/>
    <property type="molecule type" value="Genomic_DNA"/>
</dbReference>
<evidence type="ECO:0000256" key="8">
    <source>
        <dbReference type="ARBA" id="ARBA00022989"/>
    </source>
</evidence>
<keyword evidence="4 11" id="KW-0812">Transmembrane</keyword>
<evidence type="ECO:0000256" key="4">
    <source>
        <dbReference type="ARBA" id="ARBA00022692"/>
    </source>
</evidence>
<dbReference type="NCBIfam" id="TIGR00681">
    <property type="entry name" value="kdpC"/>
    <property type="match status" value="1"/>
</dbReference>
<dbReference type="Proteomes" id="UP000292627">
    <property type="component" value="Unassembled WGS sequence"/>
</dbReference>
<organism evidence="12 13">
    <name type="scientific">Pseudoxanthomonas winnipegensis</name>
    <dbReference type="NCBI Taxonomy" id="2480810"/>
    <lineage>
        <taxon>Bacteria</taxon>
        <taxon>Pseudomonadati</taxon>
        <taxon>Pseudomonadota</taxon>
        <taxon>Gammaproteobacteria</taxon>
        <taxon>Lysobacterales</taxon>
        <taxon>Lysobacteraceae</taxon>
        <taxon>Pseudoxanthomonas</taxon>
    </lineage>
</organism>
<keyword evidence="1 11" id="KW-0813">Transport</keyword>
<dbReference type="AlphaFoldDB" id="A0A4V2HD61"/>
<evidence type="ECO:0000256" key="11">
    <source>
        <dbReference type="HAMAP-Rule" id="MF_00276"/>
    </source>
</evidence>
<protein>
    <recommendedName>
        <fullName evidence="11">Potassium-transporting ATPase KdpC subunit</fullName>
    </recommendedName>
    <alternativeName>
        <fullName evidence="11">ATP phosphohydrolase [potassium-transporting] C chain</fullName>
    </alternativeName>
    <alternativeName>
        <fullName evidence="11">Potassium-binding and translocating subunit C</fullName>
    </alternativeName>
    <alternativeName>
        <fullName evidence="11">Potassium-translocating ATPase C chain</fullName>
    </alternativeName>
</protein>
<evidence type="ECO:0000313" key="12">
    <source>
        <dbReference type="EMBL" id="TAA25756.1"/>
    </source>
</evidence>
<evidence type="ECO:0000256" key="9">
    <source>
        <dbReference type="ARBA" id="ARBA00023065"/>
    </source>
</evidence>
<evidence type="ECO:0000256" key="5">
    <source>
        <dbReference type="ARBA" id="ARBA00022741"/>
    </source>
</evidence>
<dbReference type="Pfam" id="PF02669">
    <property type="entry name" value="KdpC"/>
    <property type="match status" value="1"/>
</dbReference>
<comment type="similarity">
    <text evidence="11">Belongs to the KdpC family.</text>
</comment>
<comment type="subcellular location">
    <subcellularLocation>
        <location evidence="11">Cell membrane</location>
        <topology evidence="11">Single-pass membrane protein</topology>
    </subcellularLocation>
</comment>
<evidence type="ECO:0000256" key="6">
    <source>
        <dbReference type="ARBA" id="ARBA00022840"/>
    </source>
</evidence>
<evidence type="ECO:0000256" key="1">
    <source>
        <dbReference type="ARBA" id="ARBA00022448"/>
    </source>
</evidence>
<dbReference type="PIRSF" id="PIRSF001296">
    <property type="entry name" value="K_ATPase_KdpC"/>
    <property type="match status" value="1"/>
</dbReference>
<dbReference type="GO" id="GO:0005886">
    <property type="term" value="C:plasma membrane"/>
    <property type="evidence" value="ECO:0007669"/>
    <property type="project" value="UniProtKB-SubCell"/>
</dbReference>
<dbReference type="PANTHER" id="PTHR30042:SF2">
    <property type="entry name" value="POTASSIUM-TRANSPORTING ATPASE KDPC SUBUNIT"/>
    <property type="match status" value="1"/>
</dbReference>
<dbReference type="OrthoDB" id="9788285at2"/>
<comment type="function">
    <text evidence="11">Part of the high-affinity ATP-driven potassium transport (or Kdp) system, which catalyzes the hydrolysis of ATP coupled with the electrogenic transport of potassium into the cytoplasm. This subunit acts as a catalytic chaperone that increases the ATP-binding affinity of the ATP-hydrolyzing subunit KdpB by the formation of a transient KdpB/KdpC/ATP ternary complex.</text>
</comment>
<dbReference type="InterPro" id="IPR003820">
    <property type="entry name" value="KdpC"/>
</dbReference>
<evidence type="ECO:0000256" key="10">
    <source>
        <dbReference type="ARBA" id="ARBA00023136"/>
    </source>
</evidence>
<evidence type="ECO:0000256" key="3">
    <source>
        <dbReference type="ARBA" id="ARBA00022538"/>
    </source>
</evidence>